<gene>
    <name evidence="1" type="ORF">G4B88_027280</name>
</gene>
<dbReference type="PANTHER" id="PTHR36762:SF6">
    <property type="entry name" value="LIGHT-REGULATED PROTEIN"/>
    <property type="match status" value="1"/>
</dbReference>
<dbReference type="Proteomes" id="UP000583929">
    <property type="component" value="Unassembled WGS sequence"/>
</dbReference>
<name>A0A7J6HT64_CANSA</name>
<dbReference type="InterPro" id="IPR009856">
    <property type="entry name" value="Lir1"/>
</dbReference>
<dbReference type="Pfam" id="PF07207">
    <property type="entry name" value="Lir1"/>
    <property type="match status" value="1"/>
</dbReference>
<comment type="caution">
    <text evidence="1">The sequence shown here is derived from an EMBL/GenBank/DDBJ whole genome shotgun (WGS) entry which is preliminary data.</text>
</comment>
<sequence length="146" mass="16650">MQASLSIISPTLIPLKPSKKPSQLTLFPSKLSTSFTFRNSSVKANVVTTNNTNTVNYNSPFSVFPAEACETIGGEACFLKQSFNKSRLTQHQLQHHLQRPLKENILSTMIQKRKHAYIYFNQVFRREACDDLGGEFCEHDYQKSVY</sequence>
<evidence type="ECO:0000313" key="1">
    <source>
        <dbReference type="EMBL" id="KAF4397540.1"/>
    </source>
</evidence>
<dbReference type="PANTHER" id="PTHR36762">
    <property type="entry name" value="LIGHT-REGULATED PROTEIN 1, CHLOROPLASTIC"/>
    <property type="match status" value="1"/>
</dbReference>
<proteinExistence type="predicted"/>
<reference evidence="1 2" key="1">
    <citation type="journal article" date="2020" name="bioRxiv">
        <title>Sequence and annotation of 42 cannabis genomes reveals extensive copy number variation in cannabinoid synthesis and pathogen resistance genes.</title>
        <authorList>
            <person name="Mckernan K.J."/>
            <person name="Helbert Y."/>
            <person name="Kane L.T."/>
            <person name="Ebling H."/>
            <person name="Zhang L."/>
            <person name="Liu B."/>
            <person name="Eaton Z."/>
            <person name="Mclaughlin S."/>
            <person name="Kingan S."/>
            <person name="Baybayan P."/>
            <person name="Concepcion G."/>
            <person name="Jordan M."/>
            <person name="Riva A."/>
            <person name="Barbazuk W."/>
            <person name="Harkins T."/>
        </authorList>
    </citation>
    <scope>NUCLEOTIDE SEQUENCE [LARGE SCALE GENOMIC DNA]</scope>
    <source>
        <strain evidence="2">cv. Jamaican Lion 4</strain>
        <tissue evidence="1">Leaf</tissue>
    </source>
</reference>
<dbReference type="AlphaFoldDB" id="A0A7J6HT64"/>
<protein>
    <submittedName>
        <fullName evidence="1">Uncharacterized protein</fullName>
    </submittedName>
</protein>
<organism evidence="1 2">
    <name type="scientific">Cannabis sativa</name>
    <name type="common">Hemp</name>
    <name type="synonym">Marijuana</name>
    <dbReference type="NCBI Taxonomy" id="3483"/>
    <lineage>
        <taxon>Eukaryota</taxon>
        <taxon>Viridiplantae</taxon>
        <taxon>Streptophyta</taxon>
        <taxon>Embryophyta</taxon>
        <taxon>Tracheophyta</taxon>
        <taxon>Spermatophyta</taxon>
        <taxon>Magnoliopsida</taxon>
        <taxon>eudicotyledons</taxon>
        <taxon>Gunneridae</taxon>
        <taxon>Pentapetalae</taxon>
        <taxon>rosids</taxon>
        <taxon>fabids</taxon>
        <taxon>Rosales</taxon>
        <taxon>Cannabaceae</taxon>
        <taxon>Cannabis</taxon>
    </lineage>
</organism>
<keyword evidence="2" id="KW-1185">Reference proteome</keyword>
<evidence type="ECO:0000313" key="2">
    <source>
        <dbReference type="Proteomes" id="UP000583929"/>
    </source>
</evidence>
<dbReference type="GO" id="GO:0009507">
    <property type="term" value="C:chloroplast"/>
    <property type="evidence" value="ECO:0007669"/>
    <property type="project" value="InterPro"/>
</dbReference>
<accession>A0A7J6HT64</accession>
<dbReference type="EMBL" id="JAATIQ010000033">
    <property type="protein sequence ID" value="KAF4397540.1"/>
    <property type="molecule type" value="Genomic_DNA"/>
</dbReference>